<evidence type="ECO:0000256" key="2">
    <source>
        <dbReference type="ARBA" id="ARBA00022857"/>
    </source>
</evidence>
<evidence type="ECO:0000256" key="5">
    <source>
        <dbReference type="RuleBase" id="RU369024"/>
    </source>
</evidence>
<dbReference type="PROSITE" id="PS00061">
    <property type="entry name" value="ADH_SHORT"/>
    <property type="match status" value="1"/>
</dbReference>
<organism evidence="6 7">
    <name type="scientific">Juglans regia</name>
    <name type="common">English walnut</name>
    <dbReference type="NCBI Taxonomy" id="51240"/>
    <lineage>
        <taxon>Eukaryota</taxon>
        <taxon>Viridiplantae</taxon>
        <taxon>Streptophyta</taxon>
        <taxon>Embryophyta</taxon>
        <taxon>Tracheophyta</taxon>
        <taxon>Spermatophyta</taxon>
        <taxon>Magnoliopsida</taxon>
        <taxon>eudicotyledons</taxon>
        <taxon>Gunneridae</taxon>
        <taxon>Pentapetalae</taxon>
        <taxon>rosids</taxon>
        <taxon>fabids</taxon>
        <taxon>Fagales</taxon>
        <taxon>Juglandaceae</taxon>
        <taxon>Juglans</taxon>
    </lineage>
</organism>
<dbReference type="InterPro" id="IPR020904">
    <property type="entry name" value="Sc_DH/Rdtase_CS"/>
</dbReference>
<dbReference type="InterPro" id="IPR045313">
    <property type="entry name" value="CBR1-like"/>
</dbReference>
<protein>
    <recommendedName>
        <fullName evidence="5">Short-chain dehydrogenase/reductase</fullName>
        <ecNumber evidence="5">1.1.1.-</ecNumber>
    </recommendedName>
</protein>
<sequence length="287" mass="31232">MAEERKRYAVVTGANKGIGFEIVRQLASKGIVVVLTARDEKKGLEAVEKLKDFGLSDHVVFHQLDVSDPASIVSLADFIKAKFGKLDILVNNAGINGVKVDADVGGAEIDWANLPQTYELAEACLQTNYYGTRGMAETLIHLLQLSNSPRIVNVSSSLGIIKTIPNERAQGFLGDVENLTEEKLDEILKEFLKDFKEGSVEAKGWPTFLSAYTISKVAVNAYTRILAKKYPSFCINCVCPGYVKTDINGNTGILPVEEGAAKPVRLALLPDGSPSGMFFVRQEVSSF</sequence>
<evidence type="ECO:0000313" key="7">
    <source>
        <dbReference type="Proteomes" id="UP000619265"/>
    </source>
</evidence>
<accession>A0A833UGI0</accession>
<dbReference type="EC" id="1.1.1.-" evidence="5"/>
<name>A0A833UGI0_JUGRE</name>
<dbReference type="EMBL" id="LIHL02000012">
    <property type="protein sequence ID" value="KAF5451559.1"/>
    <property type="molecule type" value="Genomic_DNA"/>
</dbReference>
<dbReference type="AlphaFoldDB" id="A0A833UGI0"/>
<comment type="similarity">
    <text evidence="1 4">Belongs to the short-chain dehydrogenases/reductases (SDR) family.</text>
</comment>
<keyword evidence="3 5" id="KW-0560">Oxidoreductase</keyword>
<dbReference type="SUPFAM" id="SSF51735">
    <property type="entry name" value="NAD(P)-binding Rossmann-fold domains"/>
    <property type="match status" value="1"/>
</dbReference>
<reference evidence="6" key="2">
    <citation type="submission" date="2020-03" db="EMBL/GenBank/DDBJ databases">
        <title>Walnut 2.0.</title>
        <authorList>
            <person name="Marrano A."/>
            <person name="Britton M."/>
            <person name="Zimin A.V."/>
            <person name="Zaini P.A."/>
            <person name="Workman R."/>
            <person name="Puiu D."/>
            <person name="Bianco L."/>
            <person name="Allen B.J."/>
            <person name="Troggio M."/>
            <person name="Leslie C.A."/>
            <person name="Timp W."/>
            <person name="Dendekar A."/>
            <person name="Salzberg S.L."/>
            <person name="Neale D.B."/>
        </authorList>
    </citation>
    <scope>NUCLEOTIDE SEQUENCE</scope>
    <source>
        <tissue evidence="6">Leaves</tissue>
    </source>
</reference>
<comment type="caution">
    <text evidence="6">The sequence shown here is derived from an EMBL/GenBank/DDBJ whole genome shotgun (WGS) entry which is preliminary data.</text>
</comment>
<reference evidence="6" key="1">
    <citation type="submission" date="2015-10" db="EMBL/GenBank/DDBJ databases">
        <authorList>
            <person name="Martinez-Garcia P.J."/>
            <person name="Crepeau M.W."/>
            <person name="Puiu D."/>
            <person name="Gonzalez-Ibeas D."/>
            <person name="Whalen J."/>
            <person name="Stevens K."/>
            <person name="Paul R."/>
            <person name="Butterfield T."/>
            <person name="Britton M."/>
            <person name="Reagan R."/>
            <person name="Chakraborty S."/>
            <person name="Walawage S.L."/>
            <person name="Vasquez-Gross H.A."/>
            <person name="Cardeno C."/>
            <person name="Famula R."/>
            <person name="Pratt K."/>
            <person name="Kuruganti S."/>
            <person name="Aradhya M.K."/>
            <person name="Leslie C.A."/>
            <person name="Dandekar A.M."/>
            <person name="Salzberg S.L."/>
            <person name="Wegrzyn J.L."/>
            <person name="Langley C.H."/>
            <person name="Neale D.B."/>
        </authorList>
    </citation>
    <scope>NUCLEOTIDE SEQUENCE</scope>
    <source>
        <tissue evidence="6">Leaves</tissue>
    </source>
</reference>
<dbReference type="Proteomes" id="UP000619265">
    <property type="component" value="Unassembled WGS sequence"/>
</dbReference>
<evidence type="ECO:0000256" key="1">
    <source>
        <dbReference type="ARBA" id="ARBA00006484"/>
    </source>
</evidence>
<dbReference type="PRINTS" id="PR00080">
    <property type="entry name" value="SDRFAMILY"/>
</dbReference>
<dbReference type="CDD" id="cd05324">
    <property type="entry name" value="carb_red_PTCR-like_SDR_c"/>
    <property type="match status" value="1"/>
</dbReference>
<dbReference type="Pfam" id="PF00106">
    <property type="entry name" value="adh_short"/>
    <property type="match status" value="2"/>
</dbReference>
<dbReference type="FunFam" id="3.40.50.720:FF:000312">
    <property type="entry name" value="(+)-neomenthol dehydrogenase"/>
    <property type="match status" value="1"/>
</dbReference>
<gene>
    <name evidence="6" type="ORF">F2P56_026657</name>
</gene>
<dbReference type="Gramene" id="Jr12_03390_p1">
    <property type="protein sequence ID" value="cds.Jr12_03390_p1"/>
    <property type="gene ID" value="Jr12_03390"/>
</dbReference>
<dbReference type="InterPro" id="IPR036291">
    <property type="entry name" value="NAD(P)-bd_dom_sf"/>
</dbReference>
<keyword evidence="2 5" id="KW-0521">NADP</keyword>
<dbReference type="PANTHER" id="PTHR43490:SF98">
    <property type="entry name" value="OS02G0640600 PROTEIN"/>
    <property type="match status" value="1"/>
</dbReference>
<evidence type="ECO:0000313" key="6">
    <source>
        <dbReference type="EMBL" id="KAF5451559.1"/>
    </source>
</evidence>
<proteinExistence type="inferred from homology"/>
<evidence type="ECO:0000256" key="3">
    <source>
        <dbReference type="ARBA" id="ARBA00023002"/>
    </source>
</evidence>
<dbReference type="PRINTS" id="PR00081">
    <property type="entry name" value="GDHRDH"/>
</dbReference>
<dbReference type="GO" id="GO:0016616">
    <property type="term" value="F:oxidoreductase activity, acting on the CH-OH group of donors, NAD or NADP as acceptor"/>
    <property type="evidence" value="ECO:0007669"/>
    <property type="project" value="InterPro"/>
</dbReference>
<dbReference type="InterPro" id="IPR002347">
    <property type="entry name" value="SDR_fam"/>
</dbReference>
<dbReference type="Gene3D" id="3.40.50.720">
    <property type="entry name" value="NAD(P)-binding Rossmann-like Domain"/>
    <property type="match status" value="1"/>
</dbReference>
<evidence type="ECO:0000256" key="4">
    <source>
        <dbReference type="RuleBase" id="RU000363"/>
    </source>
</evidence>
<dbReference type="PANTHER" id="PTHR43490">
    <property type="entry name" value="(+)-NEOMENTHOL DEHYDROGENASE"/>
    <property type="match status" value="1"/>
</dbReference>